<organism evidence="2 3">
    <name type="scientific">Trifolium medium</name>
    <dbReference type="NCBI Taxonomy" id="97028"/>
    <lineage>
        <taxon>Eukaryota</taxon>
        <taxon>Viridiplantae</taxon>
        <taxon>Streptophyta</taxon>
        <taxon>Embryophyta</taxon>
        <taxon>Tracheophyta</taxon>
        <taxon>Spermatophyta</taxon>
        <taxon>Magnoliopsida</taxon>
        <taxon>eudicotyledons</taxon>
        <taxon>Gunneridae</taxon>
        <taxon>Pentapetalae</taxon>
        <taxon>rosids</taxon>
        <taxon>fabids</taxon>
        <taxon>Fabales</taxon>
        <taxon>Fabaceae</taxon>
        <taxon>Papilionoideae</taxon>
        <taxon>50 kb inversion clade</taxon>
        <taxon>NPAAA clade</taxon>
        <taxon>Hologalegina</taxon>
        <taxon>IRL clade</taxon>
        <taxon>Trifolieae</taxon>
        <taxon>Trifolium</taxon>
    </lineage>
</organism>
<feature type="compositionally biased region" description="Low complexity" evidence="1">
    <location>
        <begin position="108"/>
        <end position="117"/>
    </location>
</feature>
<feature type="non-terminal residue" evidence="2">
    <location>
        <position position="140"/>
    </location>
</feature>
<evidence type="ECO:0000313" key="3">
    <source>
        <dbReference type="Proteomes" id="UP000265520"/>
    </source>
</evidence>
<name>A0A392MW80_9FABA</name>
<keyword evidence="3" id="KW-1185">Reference proteome</keyword>
<dbReference type="EMBL" id="LXQA010019411">
    <property type="protein sequence ID" value="MCH90958.1"/>
    <property type="molecule type" value="Genomic_DNA"/>
</dbReference>
<evidence type="ECO:0000313" key="2">
    <source>
        <dbReference type="EMBL" id="MCH90958.1"/>
    </source>
</evidence>
<feature type="compositionally biased region" description="Basic residues" evidence="1">
    <location>
        <begin position="84"/>
        <end position="94"/>
    </location>
</feature>
<feature type="region of interest" description="Disordered" evidence="1">
    <location>
        <begin position="84"/>
        <end position="118"/>
    </location>
</feature>
<comment type="caution">
    <text evidence="2">The sequence shown here is derived from an EMBL/GenBank/DDBJ whole genome shotgun (WGS) entry which is preliminary data.</text>
</comment>
<dbReference type="AlphaFoldDB" id="A0A392MW80"/>
<dbReference type="Proteomes" id="UP000265520">
    <property type="component" value="Unassembled WGS sequence"/>
</dbReference>
<feature type="compositionally biased region" description="Polar residues" evidence="1">
    <location>
        <begin position="98"/>
        <end position="107"/>
    </location>
</feature>
<protein>
    <submittedName>
        <fullName evidence="2">DUF4283 domain protein</fullName>
    </submittedName>
</protein>
<reference evidence="2 3" key="1">
    <citation type="journal article" date="2018" name="Front. Plant Sci.">
        <title>Red Clover (Trifolium pratense) and Zigzag Clover (T. medium) - A Picture of Genomic Similarities and Differences.</title>
        <authorList>
            <person name="Dluhosova J."/>
            <person name="Istvanek J."/>
            <person name="Nedelnik J."/>
            <person name="Repkova J."/>
        </authorList>
    </citation>
    <scope>NUCLEOTIDE SEQUENCE [LARGE SCALE GENOMIC DNA]</scope>
    <source>
        <strain evidence="3">cv. 10/8</strain>
        <tissue evidence="2">Leaf</tissue>
    </source>
</reference>
<sequence>MNLLLIPGVRLEHGGSKGTPSKMPRSIRANSCPPGEPSWSETEEGGQQDPKRRKASGLLRHSLYSLKKVVRLPSKDRSEVLKVLKKKVRQRRGGKSVSRSSNVSLQASSEESTSSGSINNDWKHWVVMQGNDQMVVGDIW</sequence>
<evidence type="ECO:0000256" key="1">
    <source>
        <dbReference type="SAM" id="MobiDB-lite"/>
    </source>
</evidence>
<gene>
    <name evidence="2" type="ORF">A2U01_0011882</name>
</gene>
<proteinExistence type="predicted"/>
<accession>A0A392MW80</accession>
<feature type="region of interest" description="Disordered" evidence="1">
    <location>
        <begin position="1"/>
        <end position="58"/>
    </location>
</feature>